<sequence>MMEIRRAVKEDLPQINQLITDHPESFVKVRTAADLNVKNKLLIVAVTKENRIIGFAQADEQQSEERVDQRPTGKLIQHTLVTKEKTEEIQKRFAEYLMLEAKKRKIKSFFVQF</sequence>
<evidence type="ECO:0000313" key="1">
    <source>
        <dbReference type="EMBL" id="KAA0690298.1"/>
    </source>
</evidence>
<protein>
    <recommendedName>
        <fullName evidence="3">GNAT family N-acetyltransferase</fullName>
    </recommendedName>
</protein>
<dbReference type="RefSeq" id="WP_149558154.1">
    <property type="nucleotide sequence ID" value="NZ_JADBBV010000007.1"/>
</dbReference>
<evidence type="ECO:0000313" key="2">
    <source>
        <dbReference type="Proteomes" id="UP000448762"/>
    </source>
</evidence>
<dbReference type="AlphaFoldDB" id="A0A7V7KUB6"/>
<reference evidence="1 2" key="1">
    <citation type="submission" date="2018-07" db="EMBL/GenBank/DDBJ databases">
        <title>High quality draft genome sequencing of Enterococcus faecium exhibiting probiotic potential isolated from mucus of freshwater fish.</title>
        <authorList>
            <person name="El-Jeni R."/>
            <person name="Ghedira K."/>
            <person name="Abdelhak S."/>
            <person name="El-Bour M."/>
            <person name="Bouhaouala-Zahar B."/>
        </authorList>
    </citation>
    <scope>NUCLEOTIDE SEQUENCE [LARGE SCALE GENOMIC DNA]</scope>
    <source>
        <strain evidence="1 2">R.A73</strain>
    </source>
</reference>
<gene>
    <name evidence="1" type="ORF">DTX73_08240</name>
</gene>
<evidence type="ECO:0008006" key="3">
    <source>
        <dbReference type="Google" id="ProtNLM"/>
    </source>
</evidence>
<dbReference type="SUPFAM" id="SSF55729">
    <property type="entry name" value="Acyl-CoA N-acyltransferases (Nat)"/>
    <property type="match status" value="1"/>
</dbReference>
<comment type="caution">
    <text evidence="1">The sequence shown here is derived from an EMBL/GenBank/DDBJ whole genome shotgun (WGS) entry which is preliminary data.</text>
</comment>
<dbReference type="InterPro" id="IPR016181">
    <property type="entry name" value="Acyl_CoA_acyltransferase"/>
</dbReference>
<dbReference type="Gene3D" id="3.40.630.30">
    <property type="match status" value="1"/>
</dbReference>
<proteinExistence type="predicted"/>
<name>A0A7V7KUB6_ENTFC</name>
<dbReference type="EMBL" id="QOVC01000006">
    <property type="protein sequence ID" value="KAA0690298.1"/>
    <property type="molecule type" value="Genomic_DNA"/>
</dbReference>
<dbReference type="Proteomes" id="UP000448762">
    <property type="component" value="Unassembled WGS sequence"/>
</dbReference>
<accession>A0A7V7KUB6</accession>
<organism evidence="1 2">
    <name type="scientific">Enterococcus faecium</name>
    <name type="common">Streptococcus faecium</name>
    <dbReference type="NCBI Taxonomy" id="1352"/>
    <lineage>
        <taxon>Bacteria</taxon>
        <taxon>Bacillati</taxon>
        <taxon>Bacillota</taxon>
        <taxon>Bacilli</taxon>
        <taxon>Lactobacillales</taxon>
        <taxon>Enterococcaceae</taxon>
        <taxon>Enterococcus</taxon>
    </lineage>
</organism>